<dbReference type="HOGENOM" id="CLU_3244170_0_0_6"/>
<name>F3CI83_PSESG</name>
<accession>F3CI83</accession>
<proteinExistence type="predicted"/>
<evidence type="ECO:0000313" key="1">
    <source>
        <dbReference type="EMBL" id="EGH18975.1"/>
    </source>
</evidence>
<organism evidence="1 2">
    <name type="scientific">Pseudomonas savastanoi pv. glycinea str. race 4</name>
    <dbReference type="NCBI Taxonomy" id="875330"/>
    <lineage>
        <taxon>Bacteria</taxon>
        <taxon>Pseudomonadati</taxon>
        <taxon>Pseudomonadota</taxon>
        <taxon>Gammaproteobacteria</taxon>
        <taxon>Pseudomonadales</taxon>
        <taxon>Pseudomonadaceae</taxon>
        <taxon>Pseudomonas</taxon>
    </lineage>
</organism>
<evidence type="ECO:0000313" key="2">
    <source>
        <dbReference type="Proteomes" id="UP000005466"/>
    </source>
</evidence>
<sequence>MPHEDKAQLKFAHKDDFEIKNVDIVLAYNACLERSGPGGELKV</sequence>
<gene>
    <name evidence="1" type="ORF">Pgy4_39033</name>
</gene>
<feature type="non-terminal residue" evidence="1">
    <location>
        <position position="43"/>
    </location>
</feature>
<dbReference type="Proteomes" id="UP000005466">
    <property type="component" value="Unassembled WGS sequence"/>
</dbReference>
<reference evidence="1 2" key="1">
    <citation type="journal article" date="2011" name="PLoS Pathog.">
        <title>Dynamic evolution of pathogenicity revealed by sequencing and comparative genomics of 19 Pseudomonas syringae isolates.</title>
        <authorList>
            <person name="Baltrus D.A."/>
            <person name="Nishimura M.T."/>
            <person name="Romanchuk A."/>
            <person name="Chang J.H."/>
            <person name="Mukhtar M.S."/>
            <person name="Cherkis K."/>
            <person name="Roach J."/>
            <person name="Grant S.R."/>
            <person name="Jones C.D."/>
            <person name="Dangl J.L."/>
        </authorList>
    </citation>
    <scope>NUCLEOTIDE SEQUENCE [LARGE SCALE GENOMIC DNA]</scope>
    <source>
        <strain evidence="2">race 4</strain>
    </source>
</reference>
<dbReference type="AlphaFoldDB" id="F3CI83"/>
<dbReference type="EMBL" id="ADWY01003420">
    <property type="protein sequence ID" value="EGH18975.1"/>
    <property type="molecule type" value="Genomic_DNA"/>
</dbReference>
<comment type="caution">
    <text evidence="1">The sequence shown here is derived from an EMBL/GenBank/DDBJ whole genome shotgun (WGS) entry which is preliminary data.</text>
</comment>
<protein>
    <submittedName>
        <fullName evidence="1">Uncharacterized protein</fullName>
    </submittedName>
</protein>